<evidence type="ECO:0000256" key="2">
    <source>
        <dbReference type="ARBA" id="ARBA00010279"/>
    </source>
</evidence>
<name>A0A2Z2NV98_9GAMM</name>
<protein>
    <recommendedName>
        <fullName evidence="9">Lysine-specific metallo-endopeptidase domain-containing protein</fullName>
    </recommendedName>
</protein>
<dbReference type="Gene3D" id="3.40.390.10">
    <property type="entry name" value="Collagenase (Catalytic Domain)"/>
    <property type="match status" value="1"/>
</dbReference>
<keyword evidence="6" id="KW-0862">Zinc</keyword>
<dbReference type="GO" id="GO:0006508">
    <property type="term" value="P:proteolysis"/>
    <property type="evidence" value="ECO:0007669"/>
    <property type="project" value="UniProtKB-KW"/>
</dbReference>
<feature type="signal peptide" evidence="8">
    <location>
        <begin position="1"/>
        <end position="23"/>
    </location>
</feature>
<evidence type="ECO:0000256" key="4">
    <source>
        <dbReference type="ARBA" id="ARBA00022723"/>
    </source>
</evidence>
<dbReference type="Proteomes" id="UP000250079">
    <property type="component" value="Chromosome"/>
</dbReference>
<keyword evidence="5" id="KW-0378">Hydrolase</keyword>
<feature type="chain" id="PRO_5016402393" description="Lysine-specific metallo-endopeptidase domain-containing protein" evidence="8">
    <location>
        <begin position="24"/>
        <end position="645"/>
    </location>
</feature>
<evidence type="ECO:0000256" key="8">
    <source>
        <dbReference type="SAM" id="SignalP"/>
    </source>
</evidence>
<dbReference type="AlphaFoldDB" id="A0A2Z2NV98"/>
<dbReference type="KEGG" id="gai:IMCC3135_21795"/>
<dbReference type="InterPro" id="IPR050414">
    <property type="entry name" value="Fungal_M35_metalloproteases"/>
</dbReference>
<organism evidence="10 11">
    <name type="scientific">Granulosicoccus antarcticus IMCC3135</name>
    <dbReference type="NCBI Taxonomy" id="1192854"/>
    <lineage>
        <taxon>Bacteria</taxon>
        <taxon>Pseudomonadati</taxon>
        <taxon>Pseudomonadota</taxon>
        <taxon>Gammaproteobacteria</taxon>
        <taxon>Chromatiales</taxon>
        <taxon>Granulosicoccaceae</taxon>
        <taxon>Granulosicoccus</taxon>
    </lineage>
</organism>
<evidence type="ECO:0000313" key="10">
    <source>
        <dbReference type="EMBL" id="ASJ74435.1"/>
    </source>
</evidence>
<accession>A0A2Z2NV98</accession>
<feature type="domain" description="Lysine-specific metallo-endopeptidase" evidence="9">
    <location>
        <begin position="216"/>
        <end position="350"/>
    </location>
</feature>
<dbReference type="Pfam" id="PF14521">
    <property type="entry name" value="Aspzincin_M35"/>
    <property type="match status" value="1"/>
</dbReference>
<evidence type="ECO:0000256" key="7">
    <source>
        <dbReference type="ARBA" id="ARBA00023049"/>
    </source>
</evidence>
<dbReference type="Gene3D" id="2.60.120.380">
    <property type="match status" value="2"/>
</dbReference>
<proteinExistence type="inferred from homology"/>
<dbReference type="SUPFAM" id="SSF55486">
    <property type="entry name" value="Metalloproteases ('zincins'), catalytic domain"/>
    <property type="match status" value="1"/>
</dbReference>
<keyword evidence="11" id="KW-1185">Reference proteome</keyword>
<keyword evidence="3" id="KW-0645">Protease</keyword>
<dbReference type="PANTHER" id="PTHR37016:SF3">
    <property type="entry name" value="NEUTRAL PROTEASE 2-RELATED"/>
    <property type="match status" value="1"/>
</dbReference>
<evidence type="ECO:0000256" key="6">
    <source>
        <dbReference type="ARBA" id="ARBA00022833"/>
    </source>
</evidence>
<comment type="similarity">
    <text evidence="2">Belongs to the peptidase M35 family.</text>
</comment>
<keyword evidence="7" id="KW-0482">Metalloprotease</keyword>
<dbReference type="GO" id="GO:0004222">
    <property type="term" value="F:metalloendopeptidase activity"/>
    <property type="evidence" value="ECO:0007669"/>
    <property type="project" value="InterPro"/>
</dbReference>
<gene>
    <name evidence="10" type="ORF">IMCC3135_21795</name>
</gene>
<evidence type="ECO:0000259" key="9">
    <source>
        <dbReference type="SMART" id="SM01351"/>
    </source>
</evidence>
<reference evidence="10 11" key="1">
    <citation type="submission" date="2016-12" db="EMBL/GenBank/DDBJ databases">
        <authorList>
            <person name="Song W.-J."/>
            <person name="Kurnit D.M."/>
        </authorList>
    </citation>
    <scope>NUCLEOTIDE SEQUENCE [LARGE SCALE GENOMIC DNA]</scope>
    <source>
        <strain evidence="10 11">IMCC3135</strain>
    </source>
</reference>
<dbReference type="GO" id="GO:0046872">
    <property type="term" value="F:metal ion binding"/>
    <property type="evidence" value="ECO:0007669"/>
    <property type="project" value="UniProtKB-KW"/>
</dbReference>
<evidence type="ECO:0000256" key="1">
    <source>
        <dbReference type="ARBA" id="ARBA00001947"/>
    </source>
</evidence>
<dbReference type="SMART" id="SM01351">
    <property type="entry name" value="Aspzincin_M35"/>
    <property type="match status" value="1"/>
</dbReference>
<keyword evidence="8" id="KW-0732">Signal</keyword>
<dbReference type="InterPro" id="IPR024079">
    <property type="entry name" value="MetalloPept_cat_dom_sf"/>
</dbReference>
<dbReference type="Gene3D" id="2.60.40.2970">
    <property type="match status" value="1"/>
</dbReference>
<evidence type="ECO:0000256" key="3">
    <source>
        <dbReference type="ARBA" id="ARBA00022670"/>
    </source>
</evidence>
<dbReference type="PANTHER" id="PTHR37016">
    <property type="match status" value="1"/>
</dbReference>
<dbReference type="EMBL" id="CP018632">
    <property type="protein sequence ID" value="ASJ74435.1"/>
    <property type="molecule type" value="Genomic_DNA"/>
</dbReference>
<keyword evidence="4" id="KW-0479">Metal-binding</keyword>
<dbReference type="OrthoDB" id="7649992at2"/>
<sequence length="645" mass="69049">MRFRITRFAAVLLCCLSSMAVHAGPLRLVLEPGSAAGSVAVSLTNTGSSTLSVLRWDTPFEDALSSDVFRVERYSKDWPLVEQAAYIGRSVKRGVPTTDEYLVLAPGETASRTVKLNDYYRIDKADGRSVSFAGQLRYSVESSSSKSTSVRKAPEPELLSVDTLKSNSVAVNMAPAVSLRALTPAYESCSVQEQADIFAATELAQEYVNTAIADLESLASDERSGSPRYVTWFGEYEEARFTRVLSNFQSIGTALADEQIQYDCSCDERNTYAYVFPSRPYEIYLCPSFRSASLSGTDSRAGTIVHELSHFTVLADTDDNVYSQRGAQSLATTDPEKAIANADSHEYFAENTPELEILGTTNPTQPLQHTTLTLDTSLSGTVGSDDFITYQVSGAQKITLTSISGDADLYVYTDEALSAESCNSINANAVDICENFVEGTVYIRVFGFTSASFTLEASSPEPVAPAAVTLELDSALAGALEENARDVYLVNGAQLVELESLSGDADLYIFDSIDFVDANLVCASASIIADSTTDSCDLPLPDNTYYVLVVGSTASDYSLLATSQTADPIAPLPDDDDPAPVVPVTPSVPDAPTTTPAIPDDDLVPSVTPIASSSSSGIGSLNFWGLGVLLLSLAYQRSVTRRGRG</sequence>
<evidence type="ECO:0000313" key="11">
    <source>
        <dbReference type="Proteomes" id="UP000250079"/>
    </source>
</evidence>
<dbReference type="RefSeq" id="WP_088919470.1">
    <property type="nucleotide sequence ID" value="NZ_CP018632.1"/>
</dbReference>
<dbReference type="InterPro" id="IPR029463">
    <property type="entry name" value="Lys_MEP"/>
</dbReference>
<comment type="cofactor">
    <cofactor evidence="1">
        <name>Zn(2+)</name>
        <dbReference type="ChEBI" id="CHEBI:29105"/>
    </cofactor>
</comment>
<evidence type="ECO:0000256" key="5">
    <source>
        <dbReference type="ARBA" id="ARBA00022801"/>
    </source>
</evidence>